<evidence type="ECO:0000313" key="2">
    <source>
        <dbReference type="RefSeq" id="XP_029656887.1"/>
    </source>
</evidence>
<organism evidence="1 2">
    <name type="scientific">Octopus sinensis</name>
    <name type="common">East Asian common octopus</name>
    <dbReference type="NCBI Taxonomy" id="2607531"/>
    <lineage>
        <taxon>Eukaryota</taxon>
        <taxon>Metazoa</taxon>
        <taxon>Spiralia</taxon>
        <taxon>Lophotrochozoa</taxon>
        <taxon>Mollusca</taxon>
        <taxon>Cephalopoda</taxon>
        <taxon>Coleoidea</taxon>
        <taxon>Octopodiformes</taxon>
        <taxon>Octopoda</taxon>
        <taxon>Incirrata</taxon>
        <taxon>Octopodidae</taxon>
        <taxon>Octopus</taxon>
    </lineage>
</organism>
<sequence length="124" mass="13920">MFNGYDFGNHLISVTRSTSNWYPVDGGNIKIVVEEHLMGNRMINVSVNVNDNIFIINKDESAYKSSSSQLDERIFTALLSNGLNIAVKSDQISVPCDNSYNSNNEMLSIDDAQIENFEVFLFSN</sequence>
<protein>
    <submittedName>
        <fullName evidence="2">Uncharacterized protein LOC115230925</fullName>
    </submittedName>
</protein>
<accession>A0A6P7U5X0</accession>
<reference evidence="2" key="1">
    <citation type="submission" date="2025-08" db="UniProtKB">
        <authorList>
            <consortium name="RefSeq"/>
        </authorList>
    </citation>
    <scope>IDENTIFICATION</scope>
</reference>
<proteinExistence type="predicted"/>
<dbReference type="AlphaFoldDB" id="A0A6P7U5X0"/>
<dbReference type="RefSeq" id="XP_029656887.1">
    <property type="nucleotide sequence ID" value="XM_029801027.1"/>
</dbReference>
<keyword evidence="1" id="KW-1185">Reference proteome</keyword>
<dbReference type="KEGG" id="osn:115230925"/>
<dbReference type="Proteomes" id="UP000515154">
    <property type="component" value="Unplaced"/>
</dbReference>
<name>A0A6P7U5X0_9MOLL</name>
<gene>
    <name evidence="2" type="primary">LOC115230925</name>
</gene>
<evidence type="ECO:0000313" key="1">
    <source>
        <dbReference type="Proteomes" id="UP000515154"/>
    </source>
</evidence>